<organism evidence="3 4">
    <name type="scientific">Cicer arietinum</name>
    <name type="common">Chickpea</name>
    <name type="synonym">Garbanzo</name>
    <dbReference type="NCBI Taxonomy" id="3827"/>
    <lineage>
        <taxon>Eukaryota</taxon>
        <taxon>Viridiplantae</taxon>
        <taxon>Streptophyta</taxon>
        <taxon>Embryophyta</taxon>
        <taxon>Tracheophyta</taxon>
        <taxon>Spermatophyta</taxon>
        <taxon>Magnoliopsida</taxon>
        <taxon>eudicotyledons</taxon>
        <taxon>Gunneridae</taxon>
        <taxon>Pentapetalae</taxon>
        <taxon>rosids</taxon>
        <taxon>fabids</taxon>
        <taxon>Fabales</taxon>
        <taxon>Fabaceae</taxon>
        <taxon>Papilionoideae</taxon>
        <taxon>50 kb inversion clade</taxon>
        <taxon>NPAAA clade</taxon>
        <taxon>Hologalegina</taxon>
        <taxon>IRL clade</taxon>
        <taxon>Cicereae</taxon>
        <taxon>Cicer</taxon>
    </lineage>
</organism>
<dbReference type="PANTHER" id="PTHR31016:SF23">
    <property type="match status" value="1"/>
</dbReference>
<name>A0A1S2YUC3_CICAR</name>
<dbReference type="PaxDb" id="3827-XP_004510086.1"/>
<gene>
    <name evidence="4" type="primary">LOC101494853</name>
</gene>
<evidence type="ECO:0000313" key="3">
    <source>
        <dbReference type="Proteomes" id="UP000087171"/>
    </source>
</evidence>
<feature type="compositionally biased region" description="Polar residues" evidence="2">
    <location>
        <begin position="328"/>
        <end position="340"/>
    </location>
</feature>
<dbReference type="AlphaFoldDB" id="A0A1S2YUC3"/>
<evidence type="ECO:0000256" key="2">
    <source>
        <dbReference type="SAM" id="MobiDB-lite"/>
    </source>
</evidence>
<feature type="region of interest" description="Disordered" evidence="2">
    <location>
        <begin position="313"/>
        <end position="349"/>
    </location>
</feature>
<evidence type="ECO:0000313" key="4">
    <source>
        <dbReference type="RefSeq" id="XP_004510086.1"/>
    </source>
</evidence>
<dbReference type="OrthoDB" id="1924603at2759"/>
<feature type="region of interest" description="Disordered" evidence="2">
    <location>
        <begin position="26"/>
        <end position="51"/>
    </location>
</feature>
<keyword evidence="1" id="KW-0175">Coiled coil</keyword>
<dbReference type="GeneID" id="101494853"/>
<dbReference type="Proteomes" id="UP000087171">
    <property type="component" value="Chromosome Ca7"/>
</dbReference>
<dbReference type="eggNOG" id="ENOG502QPQ1">
    <property type="taxonomic scope" value="Eukaryota"/>
</dbReference>
<keyword evidence="3" id="KW-1185">Reference proteome</keyword>
<sequence>MAYRRRHGVSRSSTFKEEINSNGQELLLDNNNSDDNNNNNNNNIIAANAPPPSLLTSNNSSLAAQAIKASAARYDPSLSFAFSKSSLGPENDHHHRSKSFDSYGDASKSGIWSVLAQKAKEILEDDDNSSTQTPRSHSFNTTIIPGARNQELAAGRTVVESRLKGSCENDDHANHHETQLKASRDVAMATAAKAKLLLRELKTVKADLAFAKSRCAQLEEENKLLRDKEGREKGLNRADDDLIRLQLETLLTEKARLASENEVYSRENRFLREFVEYHQLTMQDVVYFDEDMEEEEVTELYVSQLPSRSMHTKSIFTTVPQQQQQHQASPTPSASMTIPPSISKDQHAK</sequence>
<evidence type="ECO:0000256" key="1">
    <source>
        <dbReference type="SAM" id="Coils"/>
    </source>
</evidence>
<dbReference type="RefSeq" id="XP_004510086.1">
    <property type="nucleotide sequence ID" value="XM_004510029.3"/>
</dbReference>
<feature type="region of interest" description="Disordered" evidence="2">
    <location>
        <begin position="86"/>
        <end position="106"/>
    </location>
</feature>
<protein>
    <submittedName>
        <fullName evidence="4">RING finger protein B-like</fullName>
    </submittedName>
</protein>
<accession>A0A1S2YUC3</accession>
<dbReference type="STRING" id="3827.A0A1S2YUC3"/>
<feature type="coiled-coil region" evidence="1">
    <location>
        <begin position="201"/>
        <end position="267"/>
    </location>
</feature>
<dbReference type="KEGG" id="cam:101494853"/>
<dbReference type="PANTHER" id="PTHR31016">
    <property type="entry name" value="OS04G0228100 PROTEIN"/>
    <property type="match status" value="1"/>
</dbReference>
<reference evidence="4" key="2">
    <citation type="submission" date="2025-08" db="UniProtKB">
        <authorList>
            <consortium name="RefSeq"/>
        </authorList>
    </citation>
    <scope>IDENTIFICATION</scope>
    <source>
        <tissue evidence="4">Etiolated seedlings</tissue>
    </source>
</reference>
<proteinExistence type="predicted"/>
<reference evidence="3" key="1">
    <citation type="journal article" date="2013" name="Nat. Biotechnol.">
        <title>Draft genome sequence of chickpea (Cicer arietinum) provides a resource for trait improvement.</title>
        <authorList>
            <person name="Varshney R.K."/>
            <person name="Song C."/>
            <person name="Saxena R.K."/>
            <person name="Azam S."/>
            <person name="Yu S."/>
            <person name="Sharpe A.G."/>
            <person name="Cannon S."/>
            <person name="Baek J."/>
            <person name="Rosen B.D."/>
            <person name="Tar'an B."/>
            <person name="Millan T."/>
            <person name="Zhang X."/>
            <person name="Ramsay L.D."/>
            <person name="Iwata A."/>
            <person name="Wang Y."/>
            <person name="Nelson W."/>
            <person name="Farmer A.D."/>
            <person name="Gaur P.M."/>
            <person name="Soderlund C."/>
            <person name="Penmetsa R.V."/>
            <person name="Xu C."/>
            <person name="Bharti A.K."/>
            <person name="He W."/>
            <person name="Winter P."/>
            <person name="Zhao S."/>
            <person name="Hane J.K."/>
            <person name="Carrasquilla-Garcia N."/>
            <person name="Condie J.A."/>
            <person name="Upadhyaya H.D."/>
            <person name="Luo M.C."/>
            <person name="Thudi M."/>
            <person name="Gowda C.L."/>
            <person name="Singh N.P."/>
            <person name="Lichtenzveig J."/>
            <person name="Gali K.K."/>
            <person name="Rubio J."/>
            <person name="Nadarajan N."/>
            <person name="Dolezel J."/>
            <person name="Bansal K.C."/>
            <person name="Xu X."/>
            <person name="Edwards D."/>
            <person name="Zhang G."/>
            <person name="Kahl G."/>
            <person name="Gil J."/>
            <person name="Singh K.B."/>
            <person name="Datta S.K."/>
            <person name="Jackson S.A."/>
            <person name="Wang J."/>
            <person name="Cook D.R."/>
        </authorList>
    </citation>
    <scope>NUCLEOTIDE SEQUENCE [LARGE SCALE GENOMIC DNA]</scope>
    <source>
        <strain evidence="3">cv. CDC Frontier</strain>
    </source>
</reference>